<keyword evidence="3" id="KW-0539">Nucleus</keyword>
<feature type="domain" description="RRM" evidence="6">
    <location>
        <begin position="199"/>
        <end position="241"/>
    </location>
</feature>
<reference evidence="7" key="1">
    <citation type="submission" date="2021-10" db="EMBL/GenBank/DDBJ databases">
        <title>Tropical sea cucumber genome reveals ecological adaptation and Cuvierian tubules defense mechanism.</title>
        <authorList>
            <person name="Chen T."/>
        </authorList>
    </citation>
    <scope>NUCLEOTIDE SEQUENCE</scope>
    <source>
        <strain evidence="7">Nanhai2018</strain>
        <tissue evidence="7">Muscle</tissue>
    </source>
</reference>
<dbReference type="PROSITE" id="PS50102">
    <property type="entry name" value="RRM"/>
    <property type="match status" value="1"/>
</dbReference>
<feature type="compositionally biased region" description="Polar residues" evidence="5">
    <location>
        <begin position="166"/>
        <end position="186"/>
    </location>
</feature>
<protein>
    <submittedName>
        <fullName evidence="7">RNA binding protein fox-1-like 1</fullName>
    </submittedName>
</protein>
<evidence type="ECO:0000256" key="4">
    <source>
        <dbReference type="PROSITE-ProRule" id="PRU00176"/>
    </source>
</evidence>
<dbReference type="GO" id="GO:0005634">
    <property type="term" value="C:nucleus"/>
    <property type="evidence" value="ECO:0007669"/>
    <property type="project" value="UniProtKB-SubCell"/>
</dbReference>
<dbReference type="PANTHER" id="PTHR15597:SF22">
    <property type="entry name" value="RNA-BINDING FOX PROTEIN 1, ISOFORM H"/>
    <property type="match status" value="1"/>
</dbReference>
<evidence type="ECO:0000256" key="1">
    <source>
        <dbReference type="ARBA" id="ARBA00004123"/>
    </source>
</evidence>
<feature type="region of interest" description="Disordered" evidence="5">
    <location>
        <begin position="145"/>
        <end position="186"/>
    </location>
</feature>
<dbReference type="GO" id="GO:0007399">
    <property type="term" value="P:nervous system development"/>
    <property type="evidence" value="ECO:0007669"/>
    <property type="project" value="InterPro"/>
</dbReference>
<sequence>MMSNLNMKELKIPGMASLAAKSKSVNPLGLAMISPLTNVQNIQNPLLQMLALKNEVSKQHPIAMAGQAQVPHAAAAYQTQFLPPTSLEAYQQQPISQGQTTIYTHAAMAGTIPQPQGAEAGAVFGSAPQEVPVTYTQAAGEQLISTQPSGAEPPGSVPSGVLSPSAGDSPTVSTQTTTGSDGQPLSTVTTVARLGETPKRLHVSNIPFKFRDPDLRQLFGPFGPILDVEIIFNERGSKKRH</sequence>
<dbReference type="Pfam" id="PF00076">
    <property type="entry name" value="RRM_1"/>
    <property type="match status" value="1"/>
</dbReference>
<evidence type="ECO:0000313" key="7">
    <source>
        <dbReference type="EMBL" id="KAJ8037257.1"/>
    </source>
</evidence>
<dbReference type="EMBL" id="JAIZAY010000008">
    <property type="protein sequence ID" value="KAJ8037257.1"/>
    <property type="molecule type" value="Genomic_DNA"/>
</dbReference>
<dbReference type="InterPro" id="IPR000504">
    <property type="entry name" value="RRM_dom"/>
</dbReference>
<evidence type="ECO:0000313" key="8">
    <source>
        <dbReference type="Proteomes" id="UP001152320"/>
    </source>
</evidence>
<dbReference type="GO" id="GO:0003729">
    <property type="term" value="F:mRNA binding"/>
    <property type="evidence" value="ECO:0007669"/>
    <property type="project" value="TreeGrafter"/>
</dbReference>
<organism evidence="7 8">
    <name type="scientific">Holothuria leucospilota</name>
    <name type="common">Black long sea cucumber</name>
    <name type="synonym">Mertensiothuria leucospilota</name>
    <dbReference type="NCBI Taxonomy" id="206669"/>
    <lineage>
        <taxon>Eukaryota</taxon>
        <taxon>Metazoa</taxon>
        <taxon>Echinodermata</taxon>
        <taxon>Eleutherozoa</taxon>
        <taxon>Echinozoa</taxon>
        <taxon>Holothuroidea</taxon>
        <taxon>Aspidochirotacea</taxon>
        <taxon>Aspidochirotida</taxon>
        <taxon>Holothuriidae</taxon>
        <taxon>Holothuria</taxon>
    </lineage>
</organism>
<evidence type="ECO:0000259" key="6">
    <source>
        <dbReference type="PROSITE" id="PS50102"/>
    </source>
</evidence>
<evidence type="ECO:0000256" key="2">
    <source>
        <dbReference type="ARBA" id="ARBA00022884"/>
    </source>
</evidence>
<proteinExistence type="predicted"/>
<dbReference type="AlphaFoldDB" id="A0A9Q1H6D6"/>
<evidence type="ECO:0000256" key="5">
    <source>
        <dbReference type="SAM" id="MobiDB-lite"/>
    </source>
</evidence>
<dbReference type="OrthoDB" id="5382468at2759"/>
<keyword evidence="2 4" id="KW-0694">RNA-binding</keyword>
<dbReference type="InterPro" id="IPR012677">
    <property type="entry name" value="Nucleotide-bd_a/b_plait_sf"/>
</dbReference>
<dbReference type="InterPro" id="IPR047131">
    <property type="entry name" value="RBFOX1-like"/>
</dbReference>
<dbReference type="GO" id="GO:0005737">
    <property type="term" value="C:cytoplasm"/>
    <property type="evidence" value="ECO:0007669"/>
    <property type="project" value="TreeGrafter"/>
</dbReference>
<accession>A0A9Q1H6D6</accession>
<dbReference type="GO" id="GO:0000381">
    <property type="term" value="P:regulation of alternative mRNA splicing, via spliceosome"/>
    <property type="evidence" value="ECO:0007669"/>
    <property type="project" value="InterPro"/>
</dbReference>
<dbReference type="InterPro" id="IPR035979">
    <property type="entry name" value="RBD_domain_sf"/>
</dbReference>
<dbReference type="Proteomes" id="UP001152320">
    <property type="component" value="Chromosome 8"/>
</dbReference>
<feature type="compositionally biased region" description="Low complexity" evidence="5">
    <location>
        <begin position="153"/>
        <end position="165"/>
    </location>
</feature>
<keyword evidence="8" id="KW-1185">Reference proteome</keyword>
<name>A0A9Q1H6D6_HOLLE</name>
<dbReference type="SUPFAM" id="SSF54928">
    <property type="entry name" value="RNA-binding domain, RBD"/>
    <property type="match status" value="1"/>
</dbReference>
<gene>
    <name evidence="7" type="ORF">HOLleu_18030</name>
</gene>
<comment type="caution">
    <text evidence="7">The sequence shown here is derived from an EMBL/GenBank/DDBJ whole genome shotgun (WGS) entry which is preliminary data.</text>
</comment>
<dbReference type="Gene3D" id="3.30.70.330">
    <property type="match status" value="1"/>
</dbReference>
<dbReference type="PANTHER" id="PTHR15597">
    <property type="entry name" value="ATAXIN 2-BINDING PROTEIN 1-RELATED"/>
    <property type="match status" value="1"/>
</dbReference>
<comment type="subcellular location">
    <subcellularLocation>
        <location evidence="1">Nucleus</location>
    </subcellularLocation>
</comment>
<evidence type="ECO:0000256" key="3">
    <source>
        <dbReference type="ARBA" id="ARBA00023242"/>
    </source>
</evidence>